<dbReference type="PROSITE" id="PS00879">
    <property type="entry name" value="ODR_DC_2_2"/>
    <property type="match status" value="1"/>
</dbReference>
<evidence type="ECO:0000313" key="10">
    <source>
        <dbReference type="EMBL" id="MBV6341279.1"/>
    </source>
</evidence>
<sequence>MHYFTYKNNLLHAEDVPVTTLVQQYGTPLYVYSYNTLLRHFKAYDESFKDFPHLVCFALKANSNGTVLRIFGELGGGADIVSGGELYRARKAGIPPKRIVYAGVGKRDDEIRYALSEDIMMFNVESEQELAAIDRIAGEFGVKAPVALRVNPDIDPGTHPYISTGLKENKFGIPFEQALESYKQANKLKNISVVGIHKHIGSQIISLAPFLDSLNRLVALIDSLKEEGIDVKYLDIGGGLGIQYLDEIPPHPSELADKIIPILQGRDITVVMEPGRTLVGNAGILITEVLYIKKGHDREFMIVDAGMNDLARPAMYGAYHHIMPVHKRKRKTVFADVVGPICESGDFLGKDREIQALVPGEYAAIMSAGAYGYSMSSNYNSRPRAAEVLVRGAEHYLVRKRESFDDLLRHEVVPEFLKNPPEEPI</sequence>
<keyword evidence="3 5" id="KW-0663">Pyridoxal phosphate</keyword>
<feature type="binding site" evidence="5">
    <location>
        <position position="371"/>
    </location>
    <ligand>
        <name>substrate</name>
    </ligand>
</feature>
<evidence type="ECO:0000256" key="4">
    <source>
        <dbReference type="ARBA" id="ARBA00023239"/>
    </source>
</evidence>
<evidence type="ECO:0000256" key="6">
    <source>
        <dbReference type="NCBIfam" id="TIGR01048"/>
    </source>
</evidence>
<evidence type="ECO:0000259" key="9">
    <source>
        <dbReference type="Pfam" id="PF02784"/>
    </source>
</evidence>
<reference evidence="10 11" key="1">
    <citation type="journal article" date="2020" name="J Geophys Res Biogeosci">
        <title>Magnetotaxis as an Adaptation to Enable Bacterial Shuttling of Microbial Sulfur and Sulfur Cycling Across Aquatic Oxic#Anoxic Interfaces.</title>
        <authorList>
            <person name="Li J."/>
            <person name="Liu P."/>
            <person name="Wang J."/>
            <person name="Roberts A.P."/>
            <person name="Pan Y."/>
        </authorList>
    </citation>
    <scope>NUCLEOTIDE SEQUENCE [LARGE SCALE GENOMIC DNA]</scope>
    <source>
        <strain evidence="10 11">MYR-1_YQ</strain>
    </source>
</reference>
<dbReference type="SUPFAM" id="SSF50621">
    <property type="entry name" value="Alanine racemase C-terminal domain-like"/>
    <property type="match status" value="1"/>
</dbReference>
<keyword evidence="11" id="KW-1185">Reference proteome</keyword>
<feature type="domain" description="Orn/DAP/Arg decarboxylase 2 C-terminal" evidence="8">
    <location>
        <begin position="30"/>
        <end position="369"/>
    </location>
</feature>
<evidence type="ECO:0000313" key="11">
    <source>
        <dbReference type="Proteomes" id="UP001196980"/>
    </source>
</evidence>
<name>A0ABS6RXC7_9BACT</name>
<dbReference type="PRINTS" id="PR01181">
    <property type="entry name" value="DAPDCRBXLASE"/>
</dbReference>
<dbReference type="InterPro" id="IPR022643">
    <property type="entry name" value="De-COase2_C"/>
</dbReference>
<dbReference type="EMBL" id="JABXWD010000089">
    <property type="protein sequence ID" value="MBV6341279.1"/>
    <property type="molecule type" value="Genomic_DNA"/>
</dbReference>
<evidence type="ECO:0000256" key="1">
    <source>
        <dbReference type="ARBA" id="ARBA00001933"/>
    </source>
</evidence>
<dbReference type="EC" id="4.1.1.20" evidence="5 6"/>
<dbReference type="InterPro" id="IPR000183">
    <property type="entry name" value="Orn/DAP/Arg_de-COase"/>
</dbReference>
<dbReference type="PRINTS" id="PR01179">
    <property type="entry name" value="ODADCRBXLASE"/>
</dbReference>
<comment type="function">
    <text evidence="5">Specifically catalyzes the decarboxylation of meso-diaminopimelate (meso-DAP) to L-lysine.</text>
</comment>
<dbReference type="SUPFAM" id="SSF51419">
    <property type="entry name" value="PLP-binding barrel"/>
    <property type="match status" value="1"/>
</dbReference>
<evidence type="ECO:0000256" key="3">
    <source>
        <dbReference type="ARBA" id="ARBA00022898"/>
    </source>
</evidence>
<dbReference type="HAMAP" id="MF_02120">
    <property type="entry name" value="LysA"/>
    <property type="match status" value="1"/>
</dbReference>
<keyword evidence="2 5" id="KW-0210">Decarboxylase</keyword>
<dbReference type="GO" id="GO:0008836">
    <property type="term" value="F:diaminopimelate decarboxylase activity"/>
    <property type="evidence" value="ECO:0007669"/>
    <property type="project" value="UniProtKB-EC"/>
</dbReference>
<comment type="caution">
    <text evidence="10">The sequence shown here is derived from an EMBL/GenBank/DDBJ whole genome shotgun (WGS) entry which is preliminary data.</text>
</comment>
<feature type="binding site" evidence="5">
    <location>
        <position position="343"/>
    </location>
    <ligand>
        <name>substrate</name>
    </ligand>
</feature>
<feature type="binding site" evidence="5">
    <location>
        <begin position="273"/>
        <end position="276"/>
    </location>
    <ligand>
        <name>pyridoxal 5'-phosphate</name>
        <dbReference type="ChEBI" id="CHEBI:597326"/>
    </ligand>
</feature>
<dbReference type="InterPro" id="IPR002986">
    <property type="entry name" value="DAP_deCOOHase_LysA"/>
</dbReference>
<dbReference type="NCBIfam" id="TIGR01048">
    <property type="entry name" value="lysA"/>
    <property type="match status" value="1"/>
</dbReference>
<dbReference type="RefSeq" id="WP_218251913.1">
    <property type="nucleotide sequence ID" value="NZ_JABXWD010000089.1"/>
</dbReference>
<comment type="cofactor">
    <cofactor evidence="1 5 7">
        <name>pyridoxal 5'-phosphate</name>
        <dbReference type="ChEBI" id="CHEBI:597326"/>
    </cofactor>
</comment>
<comment type="subunit">
    <text evidence="5">Homodimer.</text>
</comment>
<dbReference type="Pfam" id="PF02784">
    <property type="entry name" value="Orn_Arg_deC_N"/>
    <property type="match status" value="1"/>
</dbReference>
<organism evidence="10 11">
    <name type="scientific">Candidatus Magnetobacterium casense</name>
    <dbReference type="NCBI Taxonomy" id="1455061"/>
    <lineage>
        <taxon>Bacteria</taxon>
        <taxon>Pseudomonadati</taxon>
        <taxon>Nitrospirota</taxon>
        <taxon>Thermodesulfovibrionia</taxon>
        <taxon>Thermodesulfovibrionales</taxon>
        <taxon>Candidatus Magnetobacteriaceae</taxon>
        <taxon>Candidatus Magnetobacterium</taxon>
    </lineage>
</organism>
<feature type="binding site" evidence="5">
    <location>
        <position position="239"/>
    </location>
    <ligand>
        <name>pyridoxal 5'-phosphate</name>
        <dbReference type="ChEBI" id="CHEBI:597326"/>
    </ligand>
</feature>
<protein>
    <recommendedName>
        <fullName evidence="5 6">Diaminopimelate decarboxylase</fullName>
        <shortName evidence="5">DAP decarboxylase</shortName>
        <shortName evidence="5">DAPDC</shortName>
        <ecNumber evidence="5 6">4.1.1.20</ecNumber>
    </recommendedName>
</protein>
<evidence type="ECO:0000256" key="2">
    <source>
        <dbReference type="ARBA" id="ARBA00022793"/>
    </source>
</evidence>
<comment type="pathway">
    <text evidence="5 7">Amino-acid biosynthesis; L-lysine biosynthesis via DAP pathway; L-lysine from DL-2,6-diaminopimelate: step 1/1.</text>
</comment>
<dbReference type="InterPro" id="IPR009006">
    <property type="entry name" value="Ala_racemase/Decarboxylase_C"/>
</dbReference>
<evidence type="ECO:0000256" key="5">
    <source>
        <dbReference type="HAMAP-Rule" id="MF_02120"/>
    </source>
</evidence>
<evidence type="ECO:0000256" key="7">
    <source>
        <dbReference type="RuleBase" id="RU003738"/>
    </source>
</evidence>
<feature type="binding site" evidence="5">
    <location>
        <position position="312"/>
    </location>
    <ligand>
        <name>substrate</name>
    </ligand>
</feature>
<dbReference type="CDD" id="cd06828">
    <property type="entry name" value="PLPDE_III_DapDC"/>
    <property type="match status" value="1"/>
</dbReference>
<feature type="domain" description="Orn/DAP/Arg decarboxylase 2 N-terminal" evidence="9">
    <location>
        <begin position="36"/>
        <end position="279"/>
    </location>
</feature>
<feature type="binding site" evidence="5">
    <location>
        <position position="316"/>
    </location>
    <ligand>
        <name>substrate</name>
    </ligand>
</feature>
<feature type="modified residue" description="N6-(pyridoxal phosphate)lysine" evidence="5">
    <location>
        <position position="60"/>
    </location>
</feature>
<dbReference type="PANTHER" id="PTHR43727:SF2">
    <property type="entry name" value="GROUP IV DECARBOXYLASE"/>
    <property type="match status" value="1"/>
</dbReference>
<keyword evidence="5" id="KW-0028">Amino-acid biosynthesis</keyword>
<dbReference type="InterPro" id="IPR022644">
    <property type="entry name" value="De-COase2_N"/>
</dbReference>
<comment type="similarity">
    <text evidence="5">Belongs to the Orn/Lys/Arg decarboxylase class-II family. LysA subfamily.</text>
</comment>
<evidence type="ECO:0000259" key="8">
    <source>
        <dbReference type="Pfam" id="PF00278"/>
    </source>
</evidence>
<dbReference type="Gene3D" id="3.20.20.10">
    <property type="entry name" value="Alanine racemase"/>
    <property type="match status" value="1"/>
</dbReference>
<accession>A0ABS6RXC7</accession>
<dbReference type="Proteomes" id="UP001196980">
    <property type="component" value="Unassembled WGS sequence"/>
</dbReference>
<comment type="catalytic activity">
    <reaction evidence="5 7">
        <text>meso-2,6-diaminopimelate + H(+) = L-lysine + CO2</text>
        <dbReference type="Rhea" id="RHEA:15101"/>
        <dbReference type="ChEBI" id="CHEBI:15378"/>
        <dbReference type="ChEBI" id="CHEBI:16526"/>
        <dbReference type="ChEBI" id="CHEBI:32551"/>
        <dbReference type="ChEBI" id="CHEBI:57791"/>
        <dbReference type="EC" id="4.1.1.20"/>
    </reaction>
</comment>
<keyword evidence="5 7" id="KW-0457">Lysine biosynthesis</keyword>
<dbReference type="InterPro" id="IPR029066">
    <property type="entry name" value="PLP-binding_barrel"/>
</dbReference>
<keyword evidence="4 5" id="KW-0456">Lyase</keyword>
<proteinExistence type="inferred from homology"/>
<feature type="binding site" evidence="5">
    <location>
        <position position="371"/>
    </location>
    <ligand>
        <name>pyridoxal 5'-phosphate</name>
        <dbReference type="ChEBI" id="CHEBI:597326"/>
    </ligand>
</feature>
<dbReference type="Pfam" id="PF00278">
    <property type="entry name" value="Orn_DAP_Arg_deC"/>
    <property type="match status" value="1"/>
</dbReference>
<gene>
    <name evidence="5 10" type="primary">lysA</name>
    <name evidence="10" type="ORF">HWQ67_06745</name>
</gene>
<dbReference type="InterPro" id="IPR022657">
    <property type="entry name" value="De-COase2_CS"/>
</dbReference>
<feature type="binding site" evidence="5">
    <location>
        <position position="276"/>
    </location>
    <ligand>
        <name>substrate</name>
    </ligand>
</feature>
<dbReference type="PANTHER" id="PTHR43727">
    <property type="entry name" value="DIAMINOPIMELATE DECARBOXYLASE"/>
    <property type="match status" value="1"/>
</dbReference>
<dbReference type="Gene3D" id="2.40.37.10">
    <property type="entry name" value="Lyase, Ornithine Decarboxylase, Chain A, domain 1"/>
    <property type="match status" value="1"/>
</dbReference>